<dbReference type="EMBL" id="FNDE01000047">
    <property type="protein sequence ID" value="SDH72233.1"/>
    <property type="molecule type" value="Genomic_DNA"/>
</dbReference>
<dbReference type="PANTHER" id="PTHR22946">
    <property type="entry name" value="DIENELACTONE HYDROLASE DOMAIN-CONTAINING PROTEIN-RELATED"/>
    <property type="match status" value="1"/>
</dbReference>
<dbReference type="Proteomes" id="UP000826616">
    <property type="component" value="Chromosome"/>
</dbReference>
<dbReference type="GO" id="GO:0016787">
    <property type="term" value="F:hydrolase activity"/>
    <property type="evidence" value="ECO:0007669"/>
    <property type="project" value="UniProtKB-KW"/>
</dbReference>
<dbReference type="SUPFAM" id="SSF53474">
    <property type="entry name" value="alpha/beta-Hydrolases"/>
    <property type="match status" value="1"/>
</dbReference>
<proteinExistence type="inferred from homology"/>
<evidence type="ECO:0000313" key="6">
    <source>
        <dbReference type="Proteomes" id="UP000826616"/>
    </source>
</evidence>
<evidence type="ECO:0000313" key="4">
    <source>
        <dbReference type="EMBL" id="SDH72233.1"/>
    </source>
</evidence>
<dbReference type="AlphaFoldDB" id="A0A1G8EQQ1"/>
<evidence type="ECO:0000313" key="5">
    <source>
        <dbReference type="Proteomes" id="UP000198956"/>
    </source>
</evidence>
<accession>A0A1G8EQQ1</accession>
<reference evidence="3 6" key="2">
    <citation type="submission" date="2021-08" db="EMBL/GenBank/DDBJ databases">
        <title>Complete genome sequence of the strain Aneurinibacillus thermoaerophilus CCM 8960.</title>
        <authorList>
            <person name="Musilova J."/>
            <person name="Kourilova X."/>
            <person name="Pernicova I."/>
            <person name="Bezdicek M."/>
            <person name="Lengerova M."/>
            <person name="Obruca S."/>
            <person name="Sedlar K."/>
        </authorList>
    </citation>
    <scope>NUCLEOTIDE SEQUENCE [LARGE SCALE GENOMIC DNA]</scope>
    <source>
        <strain evidence="3 6">CCM 8960</strain>
    </source>
</reference>
<dbReference type="Gene3D" id="3.40.50.1820">
    <property type="entry name" value="alpha/beta hydrolase"/>
    <property type="match status" value="1"/>
</dbReference>
<gene>
    <name evidence="3" type="ORF">K3F53_16605</name>
    <name evidence="4" type="ORF">SAMN04489735_10479</name>
</gene>
<keyword evidence="4" id="KW-0378">Hydrolase</keyword>
<reference evidence="4 5" key="1">
    <citation type="submission" date="2016-10" db="EMBL/GenBank/DDBJ databases">
        <authorList>
            <person name="de Groot N.N."/>
        </authorList>
    </citation>
    <scope>NUCLEOTIDE SEQUENCE [LARGE SCALE GENOMIC DNA]</scope>
    <source>
        <strain evidence="4 5">L 420-91</strain>
    </source>
</reference>
<name>A0A1G8EQQ1_ANETH</name>
<dbReference type="Pfam" id="PF00561">
    <property type="entry name" value="Abhydrolase_1"/>
    <property type="match status" value="1"/>
</dbReference>
<dbReference type="Proteomes" id="UP000198956">
    <property type="component" value="Unassembled WGS sequence"/>
</dbReference>
<dbReference type="GeneID" id="97143004"/>
<keyword evidence="6" id="KW-1185">Reference proteome</keyword>
<feature type="domain" description="AB hydrolase-1" evidence="2">
    <location>
        <begin position="32"/>
        <end position="152"/>
    </location>
</feature>
<evidence type="ECO:0000259" key="2">
    <source>
        <dbReference type="Pfam" id="PF00561"/>
    </source>
</evidence>
<sequence length="280" mass="31751">MKQSFTLIREENLTIRGDVFISDETKEFDKKPVVIICHGFKGFKDWGMFPRMGEYFAAQGFVAITFNFSGNGIGKDLVNFTELEKFGRNTYQQELNDLDFLVQQVKRGTLPLAEHMNPRRIGIMGHSKGGGDTILYASAHPENVQVIVTWNGIAHVDIFGPEVRKQVEEKGVGYVINGRTGQQMPIEKVVLDDIEVNARQYDLLNCVAHLDIPLLIVQGREDFDHLVKGAYSLKKHAKNATLHWIEGAGHTFNMVHPHKEDTPQFLEALDVTTKFFKEHL</sequence>
<dbReference type="EMBL" id="CP080764">
    <property type="protein sequence ID" value="QYY42446.1"/>
    <property type="molecule type" value="Genomic_DNA"/>
</dbReference>
<evidence type="ECO:0000256" key="1">
    <source>
        <dbReference type="ARBA" id="ARBA00038115"/>
    </source>
</evidence>
<dbReference type="InterPro" id="IPR029058">
    <property type="entry name" value="AB_hydrolase_fold"/>
</dbReference>
<dbReference type="InterPro" id="IPR050261">
    <property type="entry name" value="FrsA_esterase"/>
</dbReference>
<organism evidence="4 5">
    <name type="scientific">Aneurinibacillus thermoaerophilus</name>
    <dbReference type="NCBI Taxonomy" id="143495"/>
    <lineage>
        <taxon>Bacteria</taxon>
        <taxon>Bacillati</taxon>
        <taxon>Bacillota</taxon>
        <taxon>Bacilli</taxon>
        <taxon>Bacillales</taxon>
        <taxon>Paenibacillaceae</taxon>
        <taxon>Aneurinibacillus group</taxon>
        <taxon>Aneurinibacillus</taxon>
    </lineage>
</organism>
<protein>
    <submittedName>
        <fullName evidence="3">Alpha/beta fold hydrolase</fullName>
    </submittedName>
    <submittedName>
        <fullName evidence="4">Alpha/beta hydrolase family protein</fullName>
    </submittedName>
</protein>
<dbReference type="RefSeq" id="WP_162264988.1">
    <property type="nucleotide sequence ID" value="NZ_CP080764.1"/>
</dbReference>
<dbReference type="SMR" id="A0A1G8EQQ1"/>
<dbReference type="InterPro" id="IPR000073">
    <property type="entry name" value="AB_hydrolase_1"/>
</dbReference>
<evidence type="ECO:0000313" key="3">
    <source>
        <dbReference type="EMBL" id="QYY42446.1"/>
    </source>
</evidence>
<comment type="similarity">
    <text evidence="1">Belongs to the AB hydrolase superfamily. FUS2 hydrolase family.</text>
</comment>